<evidence type="ECO:0000313" key="5">
    <source>
        <dbReference type="Proteomes" id="UP001153404"/>
    </source>
</evidence>
<organism evidence="4 5">
    <name type="scientific">Cohnella rhizosphaerae</name>
    <dbReference type="NCBI Taxonomy" id="1457232"/>
    <lineage>
        <taxon>Bacteria</taxon>
        <taxon>Bacillati</taxon>
        <taxon>Bacillota</taxon>
        <taxon>Bacilli</taxon>
        <taxon>Bacillales</taxon>
        <taxon>Paenibacillaceae</taxon>
        <taxon>Cohnella</taxon>
    </lineage>
</organism>
<reference evidence="4" key="1">
    <citation type="submission" date="2022-10" db="EMBL/GenBank/DDBJ databases">
        <title>Comparative genomic analysis of Cohnella hashimotonis sp. nov., isolated from the International Space Station.</title>
        <authorList>
            <person name="Simpson A."/>
            <person name="Venkateswaran K."/>
        </authorList>
    </citation>
    <scope>NUCLEOTIDE SEQUENCE</scope>
    <source>
        <strain evidence="4">DSM 28161</strain>
    </source>
</reference>
<feature type="transmembrane region" description="Helical" evidence="2">
    <location>
        <begin position="180"/>
        <end position="198"/>
    </location>
</feature>
<feature type="region of interest" description="Disordered" evidence="1">
    <location>
        <begin position="69"/>
        <end position="92"/>
    </location>
</feature>
<feature type="transmembrane region" description="Helical" evidence="2">
    <location>
        <begin position="12"/>
        <end position="32"/>
    </location>
</feature>
<feature type="transmembrane region" description="Helical" evidence="2">
    <location>
        <begin position="127"/>
        <end position="150"/>
    </location>
</feature>
<evidence type="ECO:0000259" key="3">
    <source>
        <dbReference type="Pfam" id="PF13796"/>
    </source>
</evidence>
<dbReference type="EMBL" id="JAPDIA010000009">
    <property type="protein sequence ID" value="MDG0814642.1"/>
    <property type="molecule type" value="Genomic_DNA"/>
</dbReference>
<keyword evidence="5" id="KW-1185">Reference proteome</keyword>
<dbReference type="AlphaFoldDB" id="A0A9X4L713"/>
<name>A0A9X4L713_9BACL</name>
<evidence type="ECO:0000256" key="1">
    <source>
        <dbReference type="SAM" id="MobiDB-lite"/>
    </source>
</evidence>
<dbReference type="Pfam" id="PF13796">
    <property type="entry name" value="Sensor"/>
    <property type="match status" value="1"/>
</dbReference>
<feature type="transmembrane region" description="Helical" evidence="2">
    <location>
        <begin position="38"/>
        <end position="59"/>
    </location>
</feature>
<evidence type="ECO:0000313" key="4">
    <source>
        <dbReference type="EMBL" id="MDG0814642.1"/>
    </source>
</evidence>
<gene>
    <name evidence="4" type="ORF">OMP40_39165</name>
</gene>
<keyword evidence="2" id="KW-0812">Transmembrane</keyword>
<dbReference type="RefSeq" id="WP_277539607.1">
    <property type="nucleotide sequence ID" value="NZ_JAPDIA010000009.1"/>
</dbReference>
<protein>
    <submittedName>
        <fullName evidence="4">Sensor domain-containing protein</fullName>
    </submittedName>
</protein>
<proteinExistence type="predicted"/>
<evidence type="ECO:0000256" key="2">
    <source>
        <dbReference type="SAM" id="Phobius"/>
    </source>
</evidence>
<feature type="domain" description="Putative sensor" evidence="3">
    <location>
        <begin position="20"/>
        <end position="207"/>
    </location>
</feature>
<dbReference type="InterPro" id="IPR025828">
    <property type="entry name" value="Put_sensor_dom"/>
</dbReference>
<dbReference type="Proteomes" id="UP001153404">
    <property type="component" value="Unassembled WGS sequence"/>
</dbReference>
<keyword evidence="2" id="KW-1133">Transmembrane helix</keyword>
<sequence length="292" mass="30754">MKSIPRASAYAAWKLQLGLLPLGVTAFVVTLTGVALGLSLAIVGVGIPILAGTLAWSAARMKREQRRWSAWQEGGRTQDEPSGAAHVPESESPGAVRSSWKIWFRSLGNPLGYRAAAHQLLGFPLRIALFVISLTVPLSVFAVMLAPAAYKVSDYLYGFVMYDDATMRMLLPPLSPFERSLVVSGIGVVLMLFVPALLRACGRVYAAWLSFFAGPSEIAPPPAASLPVHAPAVPVAEASGGLAGPRGSGDQQVRRRCAACPDAAGPLTRSVKKEKKESSSAGNAGFGAALLF</sequence>
<comment type="caution">
    <text evidence="4">The sequence shown here is derived from an EMBL/GenBank/DDBJ whole genome shotgun (WGS) entry which is preliminary data.</text>
</comment>
<accession>A0A9X4L713</accession>
<keyword evidence="2" id="KW-0472">Membrane</keyword>